<keyword evidence="1" id="KW-0812">Transmembrane</keyword>
<protein>
    <recommendedName>
        <fullName evidence="4">Transmembrane protein</fullName>
    </recommendedName>
</protein>
<keyword evidence="1" id="KW-1133">Transmembrane helix</keyword>
<gene>
    <name evidence="2" type="ORF">H0485_14365</name>
</gene>
<feature type="transmembrane region" description="Helical" evidence="1">
    <location>
        <begin position="78"/>
        <end position="100"/>
    </location>
</feature>
<evidence type="ECO:0008006" key="4">
    <source>
        <dbReference type="Google" id="ProtNLM"/>
    </source>
</evidence>
<reference evidence="2 3" key="1">
    <citation type="submission" date="2020-07" db="EMBL/GenBank/DDBJ databases">
        <title>Pseudogemmobacter sp. nov., isolated from poultry manure in Taiwan.</title>
        <authorList>
            <person name="Lin S.-Y."/>
            <person name="Tang Y.-S."/>
            <person name="Young C.-C."/>
        </authorList>
    </citation>
    <scope>NUCLEOTIDE SEQUENCE [LARGE SCALE GENOMIC DNA]</scope>
    <source>
        <strain evidence="2 3">CC-YST710</strain>
    </source>
</reference>
<dbReference type="EMBL" id="JACDXX010000013">
    <property type="protein sequence ID" value="MCB5411174.1"/>
    <property type="molecule type" value="Genomic_DNA"/>
</dbReference>
<dbReference type="Proteomes" id="UP001198571">
    <property type="component" value="Unassembled WGS sequence"/>
</dbReference>
<sequence>MAERQRCWKTWLQAAAASLLIAWGAAPLFMLFSLATGFDEGSRVEGMPFLLICAGLVFSAALCWHVTHPSGLRGIERALLIAAGLFLAAAPMMIATGLLVRDSDRGTALVLGGFLMTGFAVFQSFGLFIAARVLRRARQRQEDWPQ</sequence>
<comment type="caution">
    <text evidence="2">The sequence shown here is derived from an EMBL/GenBank/DDBJ whole genome shotgun (WGS) entry which is preliminary data.</text>
</comment>
<name>A0ABS8CP70_9RHOB</name>
<evidence type="ECO:0000256" key="1">
    <source>
        <dbReference type="SAM" id="Phobius"/>
    </source>
</evidence>
<accession>A0ABS8CP70</accession>
<feature type="transmembrane region" description="Helical" evidence="1">
    <location>
        <begin position="12"/>
        <end position="35"/>
    </location>
</feature>
<proteinExistence type="predicted"/>
<feature type="transmembrane region" description="Helical" evidence="1">
    <location>
        <begin position="47"/>
        <end position="66"/>
    </location>
</feature>
<organism evidence="2 3">
    <name type="scientific">Pseudogemmobacter faecipullorum</name>
    <dbReference type="NCBI Taxonomy" id="2755041"/>
    <lineage>
        <taxon>Bacteria</taxon>
        <taxon>Pseudomonadati</taxon>
        <taxon>Pseudomonadota</taxon>
        <taxon>Alphaproteobacteria</taxon>
        <taxon>Rhodobacterales</taxon>
        <taxon>Paracoccaceae</taxon>
        <taxon>Pseudogemmobacter</taxon>
    </lineage>
</organism>
<dbReference type="RefSeq" id="WP_226936634.1">
    <property type="nucleotide sequence ID" value="NZ_JACDXX010000013.1"/>
</dbReference>
<keyword evidence="3" id="KW-1185">Reference proteome</keyword>
<evidence type="ECO:0000313" key="2">
    <source>
        <dbReference type="EMBL" id="MCB5411174.1"/>
    </source>
</evidence>
<keyword evidence="1" id="KW-0472">Membrane</keyword>
<evidence type="ECO:0000313" key="3">
    <source>
        <dbReference type="Proteomes" id="UP001198571"/>
    </source>
</evidence>
<feature type="transmembrane region" description="Helical" evidence="1">
    <location>
        <begin position="106"/>
        <end position="131"/>
    </location>
</feature>